<organism evidence="2 3">
    <name type="scientific">Elysia chlorotica</name>
    <name type="common">Eastern emerald elysia</name>
    <name type="synonym">Sea slug</name>
    <dbReference type="NCBI Taxonomy" id="188477"/>
    <lineage>
        <taxon>Eukaryota</taxon>
        <taxon>Metazoa</taxon>
        <taxon>Spiralia</taxon>
        <taxon>Lophotrochozoa</taxon>
        <taxon>Mollusca</taxon>
        <taxon>Gastropoda</taxon>
        <taxon>Heterobranchia</taxon>
        <taxon>Euthyneura</taxon>
        <taxon>Panpulmonata</taxon>
        <taxon>Sacoglossa</taxon>
        <taxon>Placobranchoidea</taxon>
        <taxon>Plakobranchidae</taxon>
        <taxon>Elysia</taxon>
    </lineage>
</organism>
<feature type="compositionally biased region" description="Basic and acidic residues" evidence="1">
    <location>
        <begin position="22"/>
        <end position="41"/>
    </location>
</feature>
<name>A0A3S1B6X0_ELYCH</name>
<evidence type="ECO:0000313" key="3">
    <source>
        <dbReference type="Proteomes" id="UP000271974"/>
    </source>
</evidence>
<sequence>MASLRNIAVCESAVYRGLYQRQQEDPLRDAARRGAAEEESSKWAFLKKLLEIEESHDRRRRTKERQERQERTLKQASLKPVASREKMQGAEVNHKMQPATQGPEVDHSGKWLSSQILNTAAPGVDRRQAGYEDLSRHRLPPVFGHMTQHYFRPHQRQDNEHSMTENDTSASRTDPTDIQDVFAASEPRSHEGIHHGDLTRNHQYIRVSLSDLKASSASNEPDTSRHSLSSSEQILNTKHDADDHVSVSSFHRVPSRVASASKRHRQLRLPPILLPRVYTVQPRPLKAMEFPVPTKLPEPMSESEWDDLHDCRYIRHITPRKSPNQ</sequence>
<evidence type="ECO:0000256" key="1">
    <source>
        <dbReference type="SAM" id="MobiDB-lite"/>
    </source>
</evidence>
<comment type="caution">
    <text evidence="2">The sequence shown here is derived from an EMBL/GenBank/DDBJ whole genome shotgun (WGS) entry which is preliminary data.</text>
</comment>
<feature type="compositionally biased region" description="Basic and acidic residues" evidence="1">
    <location>
        <begin position="64"/>
        <end position="73"/>
    </location>
</feature>
<keyword evidence="3" id="KW-1185">Reference proteome</keyword>
<reference evidence="2 3" key="1">
    <citation type="submission" date="2019-01" db="EMBL/GenBank/DDBJ databases">
        <title>A draft genome assembly of the solar-powered sea slug Elysia chlorotica.</title>
        <authorList>
            <person name="Cai H."/>
            <person name="Li Q."/>
            <person name="Fang X."/>
            <person name="Li J."/>
            <person name="Curtis N.E."/>
            <person name="Altenburger A."/>
            <person name="Shibata T."/>
            <person name="Feng M."/>
            <person name="Maeda T."/>
            <person name="Schwartz J.A."/>
            <person name="Shigenobu S."/>
            <person name="Lundholm N."/>
            <person name="Nishiyama T."/>
            <person name="Yang H."/>
            <person name="Hasebe M."/>
            <person name="Li S."/>
            <person name="Pierce S.K."/>
            <person name="Wang J."/>
        </authorList>
    </citation>
    <scope>NUCLEOTIDE SEQUENCE [LARGE SCALE GENOMIC DNA]</scope>
    <source>
        <strain evidence="2">EC2010</strain>
        <tissue evidence="2">Whole organism of an adult</tissue>
    </source>
</reference>
<feature type="compositionally biased region" description="Basic and acidic residues" evidence="1">
    <location>
        <begin position="82"/>
        <end position="94"/>
    </location>
</feature>
<feature type="region of interest" description="Disordered" evidence="1">
    <location>
        <begin position="153"/>
        <end position="175"/>
    </location>
</feature>
<gene>
    <name evidence="2" type="ORF">EGW08_015809</name>
</gene>
<accession>A0A3S1B6X0</accession>
<evidence type="ECO:0000313" key="2">
    <source>
        <dbReference type="EMBL" id="RUS76440.1"/>
    </source>
</evidence>
<dbReference type="Proteomes" id="UP000271974">
    <property type="component" value="Unassembled WGS sequence"/>
</dbReference>
<protein>
    <submittedName>
        <fullName evidence="2">Uncharacterized protein</fullName>
    </submittedName>
</protein>
<feature type="region of interest" description="Disordered" evidence="1">
    <location>
        <begin position="54"/>
        <end position="108"/>
    </location>
</feature>
<dbReference type="OrthoDB" id="6087628at2759"/>
<feature type="region of interest" description="Disordered" evidence="1">
    <location>
        <begin position="21"/>
        <end position="41"/>
    </location>
</feature>
<dbReference type="EMBL" id="RQTK01000662">
    <property type="protein sequence ID" value="RUS76440.1"/>
    <property type="molecule type" value="Genomic_DNA"/>
</dbReference>
<dbReference type="AlphaFoldDB" id="A0A3S1B6X0"/>
<proteinExistence type="predicted"/>
<feature type="compositionally biased region" description="Basic and acidic residues" evidence="1">
    <location>
        <begin position="155"/>
        <end position="164"/>
    </location>
</feature>
<feature type="region of interest" description="Disordered" evidence="1">
    <location>
        <begin position="213"/>
        <end position="232"/>
    </location>
</feature>